<evidence type="ECO:0000256" key="10">
    <source>
        <dbReference type="SAM" id="MobiDB-lite"/>
    </source>
</evidence>
<keyword evidence="15" id="KW-1185">Reference proteome</keyword>
<comment type="caution">
    <text evidence="14">The sequence shown here is derived from an EMBL/GenBank/DDBJ whole genome shotgun (WGS) entry which is preliminary data.</text>
</comment>
<dbReference type="OrthoDB" id="9805434at2"/>
<evidence type="ECO:0000259" key="13">
    <source>
        <dbReference type="Pfam" id="PF07715"/>
    </source>
</evidence>
<evidence type="ECO:0000256" key="11">
    <source>
        <dbReference type="SAM" id="SignalP"/>
    </source>
</evidence>
<reference evidence="14 15" key="1">
    <citation type="submission" date="2014-06" db="EMBL/GenBank/DDBJ databases">
        <title>Shewanella sp. YQH10.</title>
        <authorList>
            <person name="Liu Y."/>
            <person name="Zeng R."/>
        </authorList>
    </citation>
    <scope>NUCLEOTIDE SEQUENCE [LARGE SCALE GENOMIC DNA]</scope>
    <source>
        <strain evidence="14 15">YQH10</strain>
    </source>
</reference>
<dbReference type="Pfam" id="PF07715">
    <property type="entry name" value="Plug"/>
    <property type="match status" value="1"/>
</dbReference>
<keyword evidence="7 8" id="KW-0998">Cell outer membrane</keyword>
<feature type="signal peptide" evidence="11">
    <location>
        <begin position="1"/>
        <end position="22"/>
    </location>
</feature>
<evidence type="ECO:0000256" key="3">
    <source>
        <dbReference type="ARBA" id="ARBA00022452"/>
    </source>
</evidence>
<dbReference type="InterPro" id="IPR036942">
    <property type="entry name" value="Beta-barrel_TonB_sf"/>
</dbReference>
<evidence type="ECO:0000313" key="15">
    <source>
        <dbReference type="Proteomes" id="UP000029264"/>
    </source>
</evidence>
<gene>
    <name evidence="14" type="ORF">HR45_07985</name>
</gene>
<dbReference type="Gene3D" id="2.40.170.20">
    <property type="entry name" value="TonB-dependent receptor, beta-barrel domain"/>
    <property type="match status" value="1"/>
</dbReference>
<keyword evidence="6 8" id="KW-0472">Membrane</keyword>
<dbReference type="PANTHER" id="PTHR47234">
    <property type="match status" value="1"/>
</dbReference>
<organism evidence="14 15">
    <name type="scientific">Shewanella mangrovi</name>
    <dbReference type="NCBI Taxonomy" id="1515746"/>
    <lineage>
        <taxon>Bacteria</taxon>
        <taxon>Pseudomonadati</taxon>
        <taxon>Pseudomonadota</taxon>
        <taxon>Gammaproteobacteria</taxon>
        <taxon>Alteromonadales</taxon>
        <taxon>Shewanellaceae</taxon>
        <taxon>Shewanella</taxon>
    </lineage>
</organism>
<dbReference type="PROSITE" id="PS52016">
    <property type="entry name" value="TONB_DEPENDENT_REC_3"/>
    <property type="match status" value="1"/>
</dbReference>
<dbReference type="EMBL" id="JPEO01000004">
    <property type="protein sequence ID" value="KFZ37787.1"/>
    <property type="molecule type" value="Genomic_DNA"/>
</dbReference>
<evidence type="ECO:0000256" key="7">
    <source>
        <dbReference type="ARBA" id="ARBA00023237"/>
    </source>
</evidence>
<proteinExistence type="inferred from homology"/>
<name>A0A094JF00_9GAMM</name>
<feature type="region of interest" description="Disordered" evidence="10">
    <location>
        <begin position="225"/>
        <end position="244"/>
    </location>
</feature>
<dbReference type="STRING" id="1515746.HR45_07985"/>
<dbReference type="AlphaFoldDB" id="A0A094JF00"/>
<keyword evidence="14" id="KW-0675">Receptor</keyword>
<evidence type="ECO:0000256" key="2">
    <source>
        <dbReference type="ARBA" id="ARBA00022448"/>
    </source>
</evidence>
<accession>A0A094JF00</accession>
<comment type="similarity">
    <text evidence="8 9">Belongs to the TonB-dependent receptor family.</text>
</comment>
<dbReference type="Proteomes" id="UP000029264">
    <property type="component" value="Unassembled WGS sequence"/>
</dbReference>
<keyword evidence="5 9" id="KW-0798">TonB box</keyword>
<sequence>MKRVSIIALAVAGQWAAPAVMAADDAANNSNMEKISVVGSRIAMRTATDSVAPVDIITAEQLEATGLTETAKALQFAAPSYSFPFSAVTDGSDAVRPANLRGLSPDHTLVLVNGKRYHSSALVHLSGTVGKGASNVDLNTIPMAAIKRIEILRDGAAAQYGSDAIAGVINVVLKDNRDGGMVSAQVGQTYQGDGEQWRVGANKGLSWSEDGFVNVSLEAQHKNKTNRAGLDPRQQYPTLADGSADPREDTFDRLNFHVGDAEYDNLSLFANGAQFFGDNKLYFNGGFSQRETHSGAFYRRALQDNNVPEIYPDGFLPILAPRIKDYSALIGYEFELGKWHIDSSAGYGKNSFQYRVEDSLNASYGPDSQTSFDAGTLSTDEIDLSIDASRYFAFFNQSDIMLALGAAWRQNGYEIEAGEEASYASGGYQNKPAGSQGFGGFTPESEVDENRHNTALYAELENQLSEAFYWSAALRYEDYSDFGDKISWKLAGRYDFNDNFAIRATANTGFRAPSVQQLYFTNISTLFNPDPTTGEMVPTESGTFNNLSPVTQALQVGKLRPEESTSFSLGFVYTGDNGLTVTLDSYQIDIDDRIVLSSSLRASDSDVVGAALAGTNAESARFFINAVDTRTRGVDLVVAQQFDLGSLGDLKANIAYAYNNTDIQDINLPSILNGLQDQLFDHIEQVRMTEATSHNTGSLGLTHHLGDFTTSLRFSYFGPYTIAYSSTGDKEYEGKTTVDLSVAYAATDNLTFTVGAQNLFDTYPEKRPENNNYNGIFKYPLTNTPFGFNGGYYFAEATYRF</sequence>
<dbReference type="PANTHER" id="PTHR47234:SF3">
    <property type="entry name" value="SECRETIN_TONB SHORT N-TERMINAL DOMAIN-CONTAINING PROTEIN"/>
    <property type="match status" value="1"/>
</dbReference>
<keyword evidence="11" id="KW-0732">Signal</keyword>
<keyword evidence="3 8" id="KW-1134">Transmembrane beta strand</keyword>
<dbReference type="InterPro" id="IPR000531">
    <property type="entry name" value="Beta-barrel_TonB"/>
</dbReference>
<evidence type="ECO:0000256" key="6">
    <source>
        <dbReference type="ARBA" id="ARBA00023136"/>
    </source>
</evidence>
<evidence type="ECO:0000313" key="14">
    <source>
        <dbReference type="EMBL" id="KFZ37787.1"/>
    </source>
</evidence>
<dbReference type="InterPro" id="IPR012910">
    <property type="entry name" value="Plug_dom"/>
</dbReference>
<feature type="chain" id="PRO_5001900157" evidence="11">
    <location>
        <begin position="23"/>
        <end position="801"/>
    </location>
</feature>
<evidence type="ECO:0000256" key="5">
    <source>
        <dbReference type="ARBA" id="ARBA00023077"/>
    </source>
</evidence>
<dbReference type="RefSeq" id="WP_037441626.1">
    <property type="nucleotide sequence ID" value="NZ_JPEO01000004.1"/>
</dbReference>
<evidence type="ECO:0000256" key="1">
    <source>
        <dbReference type="ARBA" id="ARBA00004571"/>
    </source>
</evidence>
<feature type="domain" description="TonB-dependent receptor plug" evidence="13">
    <location>
        <begin position="48"/>
        <end position="168"/>
    </location>
</feature>
<evidence type="ECO:0000256" key="9">
    <source>
        <dbReference type="RuleBase" id="RU003357"/>
    </source>
</evidence>
<comment type="subcellular location">
    <subcellularLocation>
        <location evidence="1 8">Cell outer membrane</location>
        <topology evidence="1 8">Multi-pass membrane protein</topology>
    </subcellularLocation>
</comment>
<dbReference type="SUPFAM" id="SSF56935">
    <property type="entry name" value="Porins"/>
    <property type="match status" value="1"/>
</dbReference>
<evidence type="ECO:0000256" key="8">
    <source>
        <dbReference type="PROSITE-ProRule" id="PRU01360"/>
    </source>
</evidence>
<evidence type="ECO:0000256" key="4">
    <source>
        <dbReference type="ARBA" id="ARBA00022692"/>
    </source>
</evidence>
<dbReference type="Pfam" id="PF00593">
    <property type="entry name" value="TonB_dep_Rec_b-barrel"/>
    <property type="match status" value="1"/>
</dbReference>
<feature type="domain" description="TonB-dependent receptor-like beta-barrel" evidence="12">
    <location>
        <begin position="281"/>
        <end position="759"/>
    </location>
</feature>
<dbReference type="Gene3D" id="2.170.130.10">
    <property type="entry name" value="TonB-dependent receptor, plug domain"/>
    <property type="match status" value="1"/>
</dbReference>
<dbReference type="InterPro" id="IPR037066">
    <property type="entry name" value="Plug_dom_sf"/>
</dbReference>
<dbReference type="eggNOG" id="COG4771">
    <property type="taxonomic scope" value="Bacteria"/>
</dbReference>
<evidence type="ECO:0000259" key="12">
    <source>
        <dbReference type="Pfam" id="PF00593"/>
    </source>
</evidence>
<keyword evidence="4 8" id="KW-0812">Transmembrane</keyword>
<dbReference type="CDD" id="cd01347">
    <property type="entry name" value="ligand_gated_channel"/>
    <property type="match status" value="1"/>
</dbReference>
<dbReference type="InterPro" id="IPR039426">
    <property type="entry name" value="TonB-dep_rcpt-like"/>
</dbReference>
<keyword evidence="2 8" id="KW-0813">Transport</keyword>
<protein>
    <submittedName>
        <fullName evidence="14">TonB-dependent receptor</fullName>
    </submittedName>
</protein>
<dbReference type="GO" id="GO:0009279">
    <property type="term" value="C:cell outer membrane"/>
    <property type="evidence" value="ECO:0007669"/>
    <property type="project" value="UniProtKB-SubCell"/>
</dbReference>